<name>A0ABW1G048_9ACTN</name>
<dbReference type="Pfam" id="PF20254">
    <property type="entry name" value="DMFA2_C"/>
    <property type="match status" value="1"/>
</dbReference>
<dbReference type="RefSeq" id="WP_380583132.1">
    <property type="nucleotide sequence ID" value="NZ_JBHSQJ010000049.1"/>
</dbReference>
<proteinExistence type="predicted"/>
<evidence type="ECO:0000259" key="1">
    <source>
        <dbReference type="Pfam" id="PF20254"/>
    </source>
</evidence>
<organism evidence="2 3">
    <name type="scientific">Streptacidiphilus monticola</name>
    <dbReference type="NCBI Taxonomy" id="2161674"/>
    <lineage>
        <taxon>Bacteria</taxon>
        <taxon>Bacillati</taxon>
        <taxon>Actinomycetota</taxon>
        <taxon>Actinomycetes</taxon>
        <taxon>Kitasatosporales</taxon>
        <taxon>Streptomycetaceae</taxon>
        <taxon>Streptacidiphilus</taxon>
    </lineage>
</organism>
<evidence type="ECO:0000313" key="3">
    <source>
        <dbReference type="Proteomes" id="UP001596174"/>
    </source>
</evidence>
<dbReference type="Proteomes" id="UP001596174">
    <property type="component" value="Unassembled WGS sequence"/>
</dbReference>
<evidence type="ECO:0000313" key="2">
    <source>
        <dbReference type="EMBL" id="MFC5908130.1"/>
    </source>
</evidence>
<sequence>MTSTRKRVRRAAGRTLRSLGIEPPWTVGRENARPGTDGWRVRRPGPDRAVEGYADRLAVDPGESFRLFVSTTAASFRIEAYRMGWYGGKQGRLVWRSEEVPGRLQPEAKVEDPYWTVVAPWEPSTTVPTRGWPEGCYLLKLVSAEGFERWVPITVRSRSTAGKLVMVNATSTWQAYNRWGGGWNIYGGPGGSVDDYERRSRKVSLDRPYDKNGSYFNWYELPLLSLAEQLGLPLGYATDHDLHARPELFRRCRGLVFGGHDEYWTSGMRETVLRVRDSGGNLAFFGANTAYRHVRFEPSTLGLGEDRVMTCFKRAEEDPFLESNPDEATQQWRLPPNPRPESEICGVQYESNPCDAPFVVTEPDAWLFAGTGAVKGSSYGRLIRVEYDKLFTDVPVPRPIQVLSDSPLVCRGTSTYANSCYYTSPSGAGVFSTGTLGWTPALPLGGYRKQNPPETCRFTEQVTKNVLQEFARGPVGRRHPAVDNYQEYARPFPEDMPYSWEF</sequence>
<feature type="domain" description="N,N-dimethylformamidase beta subunit-like C-terminal" evidence="1">
    <location>
        <begin position="77"/>
        <end position="443"/>
    </location>
</feature>
<dbReference type="EMBL" id="JBHSQJ010000049">
    <property type="protein sequence ID" value="MFC5908130.1"/>
    <property type="molecule type" value="Genomic_DNA"/>
</dbReference>
<comment type="caution">
    <text evidence="2">The sequence shown here is derived from an EMBL/GenBank/DDBJ whole genome shotgun (WGS) entry which is preliminary data.</text>
</comment>
<keyword evidence="3" id="KW-1185">Reference proteome</keyword>
<gene>
    <name evidence="2" type="ORF">ACFP3V_13010</name>
</gene>
<protein>
    <submittedName>
        <fullName evidence="2">N,N-dimethylformamidase beta subunit family domain-containing protein</fullName>
    </submittedName>
</protein>
<dbReference type="InterPro" id="IPR046540">
    <property type="entry name" value="DMFA2_C"/>
</dbReference>
<accession>A0ABW1G048</accession>
<reference evidence="3" key="1">
    <citation type="journal article" date="2019" name="Int. J. Syst. Evol. Microbiol.">
        <title>The Global Catalogue of Microorganisms (GCM) 10K type strain sequencing project: providing services to taxonomists for standard genome sequencing and annotation.</title>
        <authorList>
            <consortium name="The Broad Institute Genomics Platform"/>
            <consortium name="The Broad Institute Genome Sequencing Center for Infectious Disease"/>
            <person name="Wu L."/>
            <person name="Ma J."/>
        </authorList>
    </citation>
    <scope>NUCLEOTIDE SEQUENCE [LARGE SCALE GENOMIC DNA]</scope>
    <source>
        <strain evidence="3">JCM 4816</strain>
    </source>
</reference>